<evidence type="ECO:0000313" key="2">
    <source>
        <dbReference type="EMBL" id="MBD2868697.1"/>
    </source>
</evidence>
<reference evidence="2" key="1">
    <citation type="submission" date="2020-09" db="EMBL/GenBank/DDBJ databases">
        <title>A novel bacterium of genus Paenibacillus, isolated from South China Sea.</title>
        <authorList>
            <person name="Huang H."/>
            <person name="Mo K."/>
            <person name="Hu Y."/>
        </authorList>
    </citation>
    <scope>NUCLEOTIDE SEQUENCE</scope>
    <source>
        <strain evidence="2">IB182493</strain>
    </source>
</reference>
<dbReference type="InterPro" id="IPR029068">
    <property type="entry name" value="Glyas_Bleomycin-R_OHBP_Dase"/>
</dbReference>
<proteinExistence type="predicted"/>
<evidence type="ECO:0000259" key="1">
    <source>
        <dbReference type="PROSITE" id="PS51819"/>
    </source>
</evidence>
<dbReference type="SUPFAM" id="SSF54593">
    <property type="entry name" value="Glyoxalase/Bleomycin resistance protein/Dihydroxybiphenyl dioxygenase"/>
    <property type="match status" value="1"/>
</dbReference>
<dbReference type="EMBL" id="JACXIY010000011">
    <property type="protein sequence ID" value="MBD2868697.1"/>
    <property type="molecule type" value="Genomic_DNA"/>
</dbReference>
<comment type="caution">
    <text evidence="2">The sequence shown here is derived from an EMBL/GenBank/DDBJ whole genome shotgun (WGS) entry which is preliminary data.</text>
</comment>
<dbReference type="AlphaFoldDB" id="A0A927H5R1"/>
<dbReference type="PROSITE" id="PS51819">
    <property type="entry name" value="VOC"/>
    <property type="match status" value="1"/>
</dbReference>
<dbReference type="Pfam" id="PF00903">
    <property type="entry name" value="Glyoxalase"/>
    <property type="match status" value="1"/>
</dbReference>
<dbReference type="InterPro" id="IPR037523">
    <property type="entry name" value="VOC_core"/>
</dbReference>
<dbReference type="InterPro" id="IPR004360">
    <property type="entry name" value="Glyas_Fos-R_dOase_dom"/>
</dbReference>
<dbReference type="Gene3D" id="3.10.180.10">
    <property type="entry name" value="2,3-Dihydroxybiphenyl 1,2-Dioxygenase, domain 1"/>
    <property type="match status" value="1"/>
</dbReference>
<feature type="domain" description="VOC" evidence="1">
    <location>
        <begin position="20"/>
        <end position="136"/>
    </location>
</feature>
<organism evidence="2 3">
    <name type="scientific">Paenibacillus arenilitoris</name>
    <dbReference type="NCBI Taxonomy" id="2772299"/>
    <lineage>
        <taxon>Bacteria</taxon>
        <taxon>Bacillati</taxon>
        <taxon>Bacillota</taxon>
        <taxon>Bacilli</taxon>
        <taxon>Bacillales</taxon>
        <taxon>Paenibacillaceae</taxon>
        <taxon>Paenibacillus</taxon>
    </lineage>
</organism>
<dbReference type="RefSeq" id="WP_190860208.1">
    <property type="nucleotide sequence ID" value="NZ_JACXIY010000011.1"/>
</dbReference>
<dbReference type="Proteomes" id="UP000632125">
    <property type="component" value="Unassembled WGS sequence"/>
</dbReference>
<keyword evidence="3" id="KW-1185">Reference proteome</keyword>
<name>A0A927H5R1_9BACL</name>
<protein>
    <submittedName>
        <fullName evidence="2">VOC family protein</fullName>
    </submittedName>
</protein>
<accession>A0A927H5R1</accession>
<gene>
    <name evidence="2" type="ORF">IDH41_08905</name>
</gene>
<sequence>MSEQSQEQVVPERRSPVKNKIGSVFIPVRDIEKARSWYCRILGLDEADYGIMNGHLCTLPMQGTGIILDTMPAWGGKEPGGAPSIETPAFMLMTEDLQGSLQYMKELGAELVTGIEHDHWFVVKDPDGNKMMICRE</sequence>
<evidence type="ECO:0000313" key="3">
    <source>
        <dbReference type="Proteomes" id="UP000632125"/>
    </source>
</evidence>